<evidence type="ECO:0000256" key="8">
    <source>
        <dbReference type="ARBA" id="ARBA00022989"/>
    </source>
</evidence>
<dbReference type="NCBIfam" id="TIGR02532">
    <property type="entry name" value="IV_pilin_GFxxxE"/>
    <property type="match status" value="1"/>
</dbReference>
<dbReference type="InterPro" id="IPR010055">
    <property type="entry name" value="T2SS_protein-GspJ"/>
</dbReference>
<gene>
    <name evidence="12" type="primary">gspJ</name>
    <name evidence="12" type="ORF">KCG35_02635</name>
</gene>
<dbReference type="Gene3D" id="2.10.70.20">
    <property type="entry name" value="gspk-gspi-gspj complex like domains"/>
    <property type="match status" value="1"/>
</dbReference>
<evidence type="ECO:0000256" key="6">
    <source>
        <dbReference type="ARBA" id="ARBA00022519"/>
    </source>
</evidence>
<feature type="transmembrane region" description="Helical" evidence="11">
    <location>
        <begin position="20"/>
        <end position="41"/>
    </location>
</feature>
<evidence type="ECO:0000256" key="11">
    <source>
        <dbReference type="SAM" id="Phobius"/>
    </source>
</evidence>
<comment type="subcellular location">
    <subcellularLocation>
        <location evidence="1">Cell inner membrane</location>
        <topology evidence="1">Single-pass membrane protein</topology>
    </subcellularLocation>
</comment>
<keyword evidence="8 11" id="KW-1133">Transmembrane helix</keyword>
<reference evidence="12 13" key="1">
    <citation type="submission" date="2021-04" db="EMBL/GenBank/DDBJ databases">
        <authorList>
            <person name="Pira H."/>
            <person name="Risdian C."/>
            <person name="Wink J."/>
        </authorList>
    </citation>
    <scope>NUCLEOTIDE SEQUENCE [LARGE SCALE GENOMIC DNA]</scope>
    <source>
        <strain evidence="12 13">WH53</strain>
    </source>
</reference>
<evidence type="ECO:0000256" key="2">
    <source>
        <dbReference type="ARBA" id="ARBA00011084"/>
    </source>
</evidence>
<feature type="region of interest" description="Disordered" evidence="10">
    <location>
        <begin position="221"/>
        <end position="245"/>
    </location>
</feature>
<dbReference type="InterPro" id="IPR045584">
    <property type="entry name" value="Pilin-like"/>
</dbReference>
<evidence type="ECO:0000256" key="3">
    <source>
        <dbReference type="ARBA" id="ARBA00021539"/>
    </source>
</evidence>
<keyword evidence="5" id="KW-0488">Methylation</keyword>
<protein>
    <recommendedName>
        <fullName evidence="3">Type II secretion system protein J</fullName>
    </recommendedName>
</protein>
<dbReference type="SUPFAM" id="SSF54523">
    <property type="entry name" value="Pili subunits"/>
    <property type="match status" value="2"/>
</dbReference>
<dbReference type="InterPro" id="IPR012902">
    <property type="entry name" value="N_methyl_site"/>
</dbReference>
<dbReference type="Proteomes" id="UP000690515">
    <property type="component" value="Unassembled WGS sequence"/>
</dbReference>
<dbReference type="EMBL" id="JAGSOY010000003">
    <property type="protein sequence ID" value="MBU2709948.1"/>
    <property type="molecule type" value="Genomic_DNA"/>
</dbReference>
<name>A0ABS5Z7P2_9GAMM</name>
<dbReference type="Pfam" id="PF11612">
    <property type="entry name" value="T2SSJ"/>
    <property type="match status" value="1"/>
</dbReference>
<dbReference type="Pfam" id="PF07963">
    <property type="entry name" value="N_methyl"/>
    <property type="match status" value="1"/>
</dbReference>
<comment type="similarity">
    <text evidence="2">Belongs to the GSP J family.</text>
</comment>
<dbReference type="RefSeq" id="WP_215818111.1">
    <property type="nucleotide sequence ID" value="NZ_JAGSOY010000003.1"/>
</dbReference>
<sequence>MTTLVVAKIKNMTRSDGFTLLELMIAIAIFSIMSMAAYSLFHTTARTQAVTEKSLSRLNEVQRAFLIMEKDFSQLAPRPIKSELGEPLPAFVANQGGYLVEFTRQGWRNPALAKRSEFQRVAYTLEDDKLIRRFWLVLDRAPNAPYKEQVILTGVNGISFRFLNQEHNWVEDWAVANNNTGASNPFANNNADPKELVPGGVELSLDDPRYGRMVRYFVGVSTPKPQQNNQIPNGGGQSGFSGGRE</sequence>
<dbReference type="Gene3D" id="3.10.610.10">
    <property type="entry name" value="GSPII I/J protein-like"/>
    <property type="match status" value="1"/>
</dbReference>
<keyword evidence="6" id="KW-0997">Cell inner membrane</keyword>
<accession>A0ABS5Z7P2</accession>
<dbReference type="PANTHER" id="PTHR39583:SF2">
    <property type="entry name" value="TYPE II SECRETION SYSTEM PROTEIN J"/>
    <property type="match status" value="1"/>
</dbReference>
<keyword evidence="4" id="KW-1003">Cell membrane</keyword>
<dbReference type="PANTHER" id="PTHR39583">
    <property type="entry name" value="TYPE II SECRETION SYSTEM PROTEIN J-RELATED"/>
    <property type="match status" value="1"/>
</dbReference>
<dbReference type="InterPro" id="IPR051621">
    <property type="entry name" value="T2SS_protein_J"/>
</dbReference>
<dbReference type="NCBIfam" id="TIGR01711">
    <property type="entry name" value="gspJ"/>
    <property type="match status" value="1"/>
</dbReference>
<evidence type="ECO:0000256" key="7">
    <source>
        <dbReference type="ARBA" id="ARBA00022692"/>
    </source>
</evidence>
<feature type="compositionally biased region" description="Gly residues" evidence="10">
    <location>
        <begin position="233"/>
        <end position="245"/>
    </location>
</feature>
<evidence type="ECO:0000256" key="1">
    <source>
        <dbReference type="ARBA" id="ARBA00004377"/>
    </source>
</evidence>
<feature type="compositionally biased region" description="Low complexity" evidence="10">
    <location>
        <begin position="223"/>
        <end position="232"/>
    </location>
</feature>
<evidence type="ECO:0000256" key="4">
    <source>
        <dbReference type="ARBA" id="ARBA00022475"/>
    </source>
</evidence>
<organism evidence="12 13">
    <name type="scientific">Zooshikella harenae</name>
    <dbReference type="NCBI Taxonomy" id="2827238"/>
    <lineage>
        <taxon>Bacteria</taxon>
        <taxon>Pseudomonadati</taxon>
        <taxon>Pseudomonadota</taxon>
        <taxon>Gammaproteobacteria</taxon>
        <taxon>Oceanospirillales</taxon>
        <taxon>Zooshikellaceae</taxon>
        <taxon>Zooshikella</taxon>
    </lineage>
</organism>
<keyword evidence="13" id="KW-1185">Reference proteome</keyword>
<evidence type="ECO:0000313" key="13">
    <source>
        <dbReference type="Proteomes" id="UP000690515"/>
    </source>
</evidence>
<keyword evidence="9 11" id="KW-0472">Membrane</keyword>
<evidence type="ECO:0000256" key="10">
    <source>
        <dbReference type="SAM" id="MobiDB-lite"/>
    </source>
</evidence>
<evidence type="ECO:0000256" key="9">
    <source>
        <dbReference type="ARBA" id="ARBA00023136"/>
    </source>
</evidence>
<comment type="caution">
    <text evidence="12">The sequence shown here is derived from an EMBL/GenBank/DDBJ whole genome shotgun (WGS) entry which is preliminary data.</text>
</comment>
<keyword evidence="7 11" id="KW-0812">Transmembrane</keyword>
<evidence type="ECO:0000313" key="12">
    <source>
        <dbReference type="EMBL" id="MBU2709948.1"/>
    </source>
</evidence>
<evidence type="ECO:0000256" key="5">
    <source>
        <dbReference type="ARBA" id="ARBA00022481"/>
    </source>
</evidence>
<proteinExistence type="inferred from homology"/>